<dbReference type="SMART" id="SM00248">
    <property type="entry name" value="ANK"/>
    <property type="match status" value="10"/>
</dbReference>
<protein>
    <submittedName>
        <fullName evidence="10">Uncharacterized protein</fullName>
    </submittedName>
</protein>
<dbReference type="InterPro" id="IPR045863">
    <property type="entry name" value="CorA_TM1_TM2"/>
</dbReference>
<evidence type="ECO:0000256" key="3">
    <source>
        <dbReference type="ARBA" id="ARBA00022737"/>
    </source>
</evidence>
<evidence type="ECO:0000256" key="6">
    <source>
        <dbReference type="ARBA" id="ARBA00023136"/>
    </source>
</evidence>
<feature type="repeat" description="ANK" evidence="7">
    <location>
        <begin position="107"/>
        <end position="139"/>
    </location>
</feature>
<keyword evidence="6 9" id="KW-0472">Membrane</keyword>
<dbReference type="GO" id="GO:0016020">
    <property type="term" value="C:membrane"/>
    <property type="evidence" value="ECO:0007669"/>
    <property type="project" value="UniProtKB-SubCell"/>
</dbReference>
<feature type="repeat" description="ANK" evidence="7">
    <location>
        <begin position="178"/>
        <end position="210"/>
    </location>
</feature>
<evidence type="ECO:0000256" key="8">
    <source>
        <dbReference type="SAM" id="MobiDB-lite"/>
    </source>
</evidence>
<comment type="caution">
    <text evidence="10">The sequence shown here is derived from an EMBL/GenBank/DDBJ whole genome shotgun (WGS) entry which is preliminary data.</text>
</comment>
<dbReference type="Gene3D" id="1.20.58.340">
    <property type="entry name" value="Magnesium transport protein CorA, transmembrane region"/>
    <property type="match status" value="1"/>
</dbReference>
<feature type="region of interest" description="Disordered" evidence="8">
    <location>
        <begin position="1102"/>
        <end position="1126"/>
    </location>
</feature>
<keyword evidence="2 9" id="KW-0812">Transmembrane</keyword>
<dbReference type="InterPro" id="IPR002523">
    <property type="entry name" value="MgTranspt_CorA/ZnTranspt_ZntB"/>
</dbReference>
<dbReference type="Pfam" id="PF12796">
    <property type="entry name" value="Ank_2"/>
    <property type="match status" value="2"/>
</dbReference>
<dbReference type="InterPro" id="IPR002110">
    <property type="entry name" value="Ankyrin_rpt"/>
</dbReference>
<evidence type="ECO:0000256" key="2">
    <source>
        <dbReference type="ARBA" id="ARBA00022692"/>
    </source>
</evidence>
<dbReference type="PROSITE" id="PS50297">
    <property type="entry name" value="ANK_REP_REGION"/>
    <property type="match status" value="3"/>
</dbReference>
<gene>
    <name evidence="10" type="ORF">CNYM01_04327</name>
</gene>
<dbReference type="Pfam" id="PF00023">
    <property type="entry name" value="Ank"/>
    <property type="match status" value="1"/>
</dbReference>
<feature type="compositionally biased region" description="Basic and acidic residues" evidence="8">
    <location>
        <begin position="711"/>
        <end position="724"/>
    </location>
</feature>
<evidence type="ECO:0000256" key="7">
    <source>
        <dbReference type="PROSITE-ProRule" id="PRU00023"/>
    </source>
</evidence>
<dbReference type="Pfam" id="PF01544">
    <property type="entry name" value="CorA"/>
    <property type="match status" value="1"/>
</dbReference>
<name>A0A135UK64_9PEZI</name>
<evidence type="ECO:0000256" key="5">
    <source>
        <dbReference type="ARBA" id="ARBA00023043"/>
    </source>
</evidence>
<evidence type="ECO:0000256" key="4">
    <source>
        <dbReference type="ARBA" id="ARBA00022989"/>
    </source>
</evidence>
<dbReference type="GO" id="GO:0046873">
    <property type="term" value="F:metal ion transmembrane transporter activity"/>
    <property type="evidence" value="ECO:0007669"/>
    <property type="project" value="InterPro"/>
</dbReference>
<proteinExistence type="predicted"/>
<dbReference type="EMBL" id="JEMN01000479">
    <property type="protein sequence ID" value="KXH60791.1"/>
    <property type="molecule type" value="Genomic_DNA"/>
</dbReference>
<evidence type="ECO:0000256" key="9">
    <source>
        <dbReference type="SAM" id="Phobius"/>
    </source>
</evidence>
<dbReference type="OrthoDB" id="341259at2759"/>
<feature type="repeat" description="ANK" evidence="7">
    <location>
        <begin position="211"/>
        <end position="243"/>
    </location>
</feature>
<dbReference type="InterPro" id="IPR036770">
    <property type="entry name" value="Ankyrin_rpt-contain_sf"/>
</dbReference>
<dbReference type="PROSITE" id="PS50088">
    <property type="entry name" value="ANK_REPEAT"/>
    <property type="match status" value="3"/>
</dbReference>
<dbReference type="Pfam" id="PF13637">
    <property type="entry name" value="Ank_4"/>
    <property type="match status" value="1"/>
</dbReference>
<dbReference type="SUPFAM" id="SSF48403">
    <property type="entry name" value="Ankyrin repeat"/>
    <property type="match status" value="2"/>
</dbReference>
<feature type="transmembrane region" description="Helical" evidence="9">
    <location>
        <begin position="1061"/>
        <end position="1082"/>
    </location>
</feature>
<evidence type="ECO:0000256" key="1">
    <source>
        <dbReference type="ARBA" id="ARBA00004141"/>
    </source>
</evidence>
<keyword evidence="11" id="KW-1185">Reference proteome</keyword>
<feature type="region of interest" description="Disordered" evidence="8">
    <location>
        <begin position="540"/>
        <end position="573"/>
    </location>
</feature>
<dbReference type="Proteomes" id="UP000070054">
    <property type="component" value="Unassembled WGS sequence"/>
</dbReference>
<accession>A0A135UK64</accession>
<feature type="transmembrane region" description="Helical" evidence="9">
    <location>
        <begin position="1026"/>
        <end position="1049"/>
    </location>
</feature>
<dbReference type="Gene3D" id="1.25.40.20">
    <property type="entry name" value="Ankyrin repeat-containing domain"/>
    <property type="match status" value="3"/>
</dbReference>
<organism evidence="10 11">
    <name type="scientific">Colletotrichum nymphaeae SA-01</name>
    <dbReference type="NCBI Taxonomy" id="1460502"/>
    <lineage>
        <taxon>Eukaryota</taxon>
        <taxon>Fungi</taxon>
        <taxon>Dikarya</taxon>
        <taxon>Ascomycota</taxon>
        <taxon>Pezizomycotina</taxon>
        <taxon>Sordariomycetes</taxon>
        <taxon>Hypocreomycetidae</taxon>
        <taxon>Glomerellales</taxon>
        <taxon>Glomerellaceae</taxon>
        <taxon>Colletotrichum</taxon>
        <taxon>Colletotrichum acutatum species complex</taxon>
    </lineage>
</organism>
<keyword evidence="4 9" id="KW-1133">Transmembrane helix</keyword>
<dbReference type="SUPFAM" id="SSF144083">
    <property type="entry name" value="Magnesium transport protein CorA, transmembrane region"/>
    <property type="match status" value="1"/>
</dbReference>
<dbReference type="PANTHER" id="PTHR24126">
    <property type="entry name" value="ANKYRIN REPEAT, PH AND SEC7 DOMAIN CONTAINING PROTEIN SECG-RELATED"/>
    <property type="match status" value="1"/>
</dbReference>
<keyword evidence="3" id="KW-0677">Repeat</keyword>
<feature type="region of interest" description="Disordered" evidence="8">
    <location>
        <begin position="711"/>
        <end position="736"/>
    </location>
</feature>
<comment type="subcellular location">
    <subcellularLocation>
        <location evidence="1">Membrane</location>
        <topology evidence="1">Multi-pass membrane protein</topology>
    </subcellularLocation>
</comment>
<evidence type="ECO:0000313" key="11">
    <source>
        <dbReference type="Proteomes" id="UP000070054"/>
    </source>
</evidence>
<dbReference type="PANTHER" id="PTHR24126:SF14">
    <property type="entry name" value="ANK_REP_REGION DOMAIN-CONTAINING PROTEIN"/>
    <property type="match status" value="1"/>
</dbReference>
<sequence length="1126" mass="126443">MASHPSFEAETDLIKLHELIATDPSQINTQDDDTKIAPLHIAAEYGLVGAVVELLRADAKFGVQDREGRTPLITATENKHAVVVEQLLKALSEYESVKSQLEMPDNLGRTPLLWASIVDFPEGVELLIDAGADSNARTLESKSTPLIAASSLGHQGIAELLLKSNPDGRAYLNHQDADGGTALHAAVIGEHFKIAELLLNAGADFNIEDKNGQRPLHLASEQGNKSLVNLLLKAGSLVNEPDKHHRTPLHLAIDTLHKLQSKLPFDQSDLVDLMVEGESNMQPRSDGCIQTIHLLLDSGARPEALTREGNTALHLAVACGEPLIIEGVMKRMKPEDLLLRNQTGKTALSSIFQHQGERRATMVRVLFESDLTKVAVFYRTDEWKDILKWAANDPKSHDIVKLLLRKRPRRGTNLPLDSQSWSAIRWAAYEQLPEVLSSLISTSPETPETREALSSALMSTLDLIKEPYADSREASDQLPIVLWLLITAFKQTSALQEELRKALEAIKTSQHQQKPLSSAQKSRMMDRKDIFVAQVNDLTHQGSDAERHNNESQGGLDKQKRQSTQKSLEGRNLETIKGILHDPPFARVHKEPTHYDISQPEKELHEVLDEFKASIVQFSRANGLSKTVQFTRTVHEVIYKTGPAKLTETVAAMHKAVYDLDKGVGETEPDFIWVHLPATNTGIPRCANTDGKTDRDREQEKRACVLAEDMMREPEQHKGDDKTKAGWPKPNGHQENDSERIAASAIYMPHLCFSVNLDEVQGETLEKKTRYERLLAKYGQTDSPVHGSPTLDEWYYQFTKNDNTTEKERLHRNNGQVVTRFLKETRRLGPTESELRILRVNQIWIWTIKNMDELLDRLSKQTEYGGRNSQPKSADEMRRLIVEYCIGSYEKSSIETDPSNNQEKQKLSISQIYSNYLNRIGRKETSISEALLKDPGSSLQFENAYDLYIDVKDVRDELNILKSVAQHQEVVERGFINSKAEGAELSAAYMAKNIAEMDIVAERIQSAVNTSLSLQQSETANKMSNYLMVFTFATLLFLPLSFISSLFALDVSSFLRTPDWAFVVLFLVSIAISGAVLLVVFYRESLDFVVKMWEKLVSFWDRSEDDPQPAPERGSQDSLDLEAGHR</sequence>
<evidence type="ECO:0000313" key="10">
    <source>
        <dbReference type="EMBL" id="KXH60791.1"/>
    </source>
</evidence>
<keyword evidence="5 7" id="KW-0040">ANK repeat</keyword>
<reference evidence="10 11" key="1">
    <citation type="submission" date="2014-02" db="EMBL/GenBank/DDBJ databases">
        <title>The genome sequence of Colletotrichum nymphaeae SA-01.</title>
        <authorList>
            <person name="Baroncelli R."/>
            <person name="Thon M.R."/>
        </authorList>
    </citation>
    <scope>NUCLEOTIDE SEQUENCE [LARGE SCALE GENOMIC DNA]</scope>
    <source>
        <strain evidence="10 11">SA-01</strain>
    </source>
</reference>
<dbReference type="AlphaFoldDB" id="A0A135UK64"/>